<proteinExistence type="predicted"/>
<evidence type="ECO:0000313" key="1">
    <source>
        <dbReference type="EMBL" id="KAK4218638.1"/>
    </source>
</evidence>
<dbReference type="AlphaFoldDB" id="A0AAN6YHL5"/>
<comment type="caution">
    <text evidence="1">The sequence shown here is derived from an EMBL/GenBank/DDBJ whole genome shotgun (WGS) entry which is preliminary data.</text>
</comment>
<reference evidence="1" key="1">
    <citation type="journal article" date="2023" name="Mol. Phylogenet. Evol.">
        <title>Genome-scale phylogeny and comparative genomics of the fungal order Sordariales.</title>
        <authorList>
            <person name="Hensen N."/>
            <person name="Bonometti L."/>
            <person name="Westerberg I."/>
            <person name="Brannstrom I.O."/>
            <person name="Guillou S."/>
            <person name="Cros-Aarteil S."/>
            <person name="Calhoun S."/>
            <person name="Haridas S."/>
            <person name="Kuo A."/>
            <person name="Mondo S."/>
            <person name="Pangilinan J."/>
            <person name="Riley R."/>
            <person name="LaButti K."/>
            <person name="Andreopoulos B."/>
            <person name="Lipzen A."/>
            <person name="Chen C."/>
            <person name="Yan M."/>
            <person name="Daum C."/>
            <person name="Ng V."/>
            <person name="Clum A."/>
            <person name="Steindorff A."/>
            <person name="Ohm R.A."/>
            <person name="Martin F."/>
            <person name="Silar P."/>
            <person name="Natvig D.O."/>
            <person name="Lalanne C."/>
            <person name="Gautier V."/>
            <person name="Ament-Velasquez S.L."/>
            <person name="Kruys A."/>
            <person name="Hutchinson M.I."/>
            <person name="Powell A.J."/>
            <person name="Barry K."/>
            <person name="Miller A.N."/>
            <person name="Grigoriev I.V."/>
            <person name="Debuchy R."/>
            <person name="Gladieux P."/>
            <person name="Hiltunen Thoren M."/>
            <person name="Johannesson H."/>
        </authorList>
    </citation>
    <scope>NUCLEOTIDE SEQUENCE</scope>
    <source>
        <strain evidence="1">PSN293</strain>
    </source>
</reference>
<name>A0AAN6YHL5_9PEZI</name>
<protein>
    <submittedName>
        <fullName evidence="1">Uncharacterized protein</fullName>
    </submittedName>
</protein>
<sequence length="218" mass="24013">MFARSGPNLVLLEQQTPEQSLPICHRGVLPSLPTRNENPRPSRHLEFTSWNKVRRPVDQTPAPSISQLPGTAGSDGIVTASQVCSRVSVNNKFHLNVAPSPRCLGHILPSDLVGDSFGSTKFPSSSKAALLPLLSCFLFSFPTTLFSTDASPHPPPLETLFQPTLVSPQGANPRSPRFYRYIIQQSQHHDSQASCRCCRPGRHFGPGQRAYPRRSPQR</sequence>
<gene>
    <name evidence="1" type="ORF">QBC37DRAFT_190361</name>
</gene>
<dbReference type="EMBL" id="MU858052">
    <property type="protein sequence ID" value="KAK4218638.1"/>
    <property type="molecule type" value="Genomic_DNA"/>
</dbReference>
<evidence type="ECO:0000313" key="2">
    <source>
        <dbReference type="Proteomes" id="UP001301769"/>
    </source>
</evidence>
<accession>A0AAN6YHL5</accession>
<keyword evidence="2" id="KW-1185">Reference proteome</keyword>
<dbReference type="Proteomes" id="UP001301769">
    <property type="component" value="Unassembled WGS sequence"/>
</dbReference>
<organism evidence="1 2">
    <name type="scientific">Rhypophila decipiens</name>
    <dbReference type="NCBI Taxonomy" id="261697"/>
    <lineage>
        <taxon>Eukaryota</taxon>
        <taxon>Fungi</taxon>
        <taxon>Dikarya</taxon>
        <taxon>Ascomycota</taxon>
        <taxon>Pezizomycotina</taxon>
        <taxon>Sordariomycetes</taxon>
        <taxon>Sordariomycetidae</taxon>
        <taxon>Sordariales</taxon>
        <taxon>Naviculisporaceae</taxon>
        <taxon>Rhypophila</taxon>
    </lineage>
</organism>
<reference evidence="1" key="2">
    <citation type="submission" date="2023-05" db="EMBL/GenBank/DDBJ databases">
        <authorList>
            <consortium name="Lawrence Berkeley National Laboratory"/>
            <person name="Steindorff A."/>
            <person name="Hensen N."/>
            <person name="Bonometti L."/>
            <person name="Westerberg I."/>
            <person name="Brannstrom I.O."/>
            <person name="Guillou S."/>
            <person name="Cros-Aarteil S."/>
            <person name="Calhoun S."/>
            <person name="Haridas S."/>
            <person name="Kuo A."/>
            <person name="Mondo S."/>
            <person name="Pangilinan J."/>
            <person name="Riley R."/>
            <person name="Labutti K."/>
            <person name="Andreopoulos B."/>
            <person name="Lipzen A."/>
            <person name="Chen C."/>
            <person name="Yanf M."/>
            <person name="Daum C."/>
            <person name="Ng V."/>
            <person name="Clum A."/>
            <person name="Ohm R."/>
            <person name="Martin F."/>
            <person name="Silar P."/>
            <person name="Natvig D."/>
            <person name="Lalanne C."/>
            <person name="Gautier V."/>
            <person name="Ament-Velasquez S.L."/>
            <person name="Kruys A."/>
            <person name="Hutchinson M.I."/>
            <person name="Powell A.J."/>
            <person name="Barry K."/>
            <person name="Miller A.N."/>
            <person name="Grigoriev I.V."/>
            <person name="Debuchy R."/>
            <person name="Gladieux P."/>
            <person name="Thoren M.H."/>
            <person name="Johannesson H."/>
        </authorList>
    </citation>
    <scope>NUCLEOTIDE SEQUENCE</scope>
    <source>
        <strain evidence="1">PSN293</strain>
    </source>
</reference>